<dbReference type="AntiFam" id="ANF00063">
    <property type="entry name" value="Antisense to ATP synthase alpha subunit"/>
</dbReference>
<reference evidence="1" key="1">
    <citation type="submission" date="2019-08" db="EMBL/GenBank/DDBJ databases">
        <authorList>
            <person name="Kucharzyk K."/>
            <person name="Murdoch R.W."/>
            <person name="Higgins S."/>
            <person name="Loffler F."/>
        </authorList>
    </citation>
    <scope>NUCLEOTIDE SEQUENCE</scope>
</reference>
<organism evidence="1">
    <name type="scientific">bioreactor metagenome</name>
    <dbReference type="NCBI Taxonomy" id="1076179"/>
    <lineage>
        <taxon>unclassified sequences</taxon>
        <taxon>metagenomes</taxon>
        <taxon>ecological metagenomes</taxon>
    </lineage>
</organism>
<dbReference type="AlphaFoldDB" id="A0A645IXK5"/>
<protein>
    <submittedName>
        <fullName evidence="1">Uncharacterized protein</fullName>
    </submittedName>
</protein>
<name>A0A645IXK5_9ZZZZ</name>
<evidence type="ECO:0000313" key="1">
    <source>
        <dbReference type="EMBL" id="MPN51933.1"/>
    </source>
</evidence>
<proteinExistence type="predicted"/>
<dbReference type="EMBL" id="VSSQ01117529">
    <property type="protein sequence ID" value="MPN51933.1"/>
    <property type="molecule type" value="Genomic_DNA"/>
</dbReference>
<gene>
    <name evidence="1" type="ORF">SDC9_199584</name>
</gene>
<sequence length="169" mass="18449">MRLLEDFLQTLTAVQLTQGGLIQIGAHLGESSQVTIGGHIQTQAACHLFHGFYLSGTTHARNGDTHVDGWAYTGIEEIVFQVDLTIRNGNNVGRNVGRDIAEQSFDDRQCSERTTCSGNFDGFQGICIGTGFTAFFCVVKGHWARENISSSSLASFHSFTLVVFVDQSE</sequence>
<comment type="caution">
    <text evidence="1">The sequence shown here is derived from an EMBL/GenBank/DDBJ whole genome shotgun (WGS) entry which is preliminary data.</text>
</comment>
<accession>A0A645IXK5</accession>